<dbReference type="Proteomes" id="UP001369086">
    <property type="component" value="Unassembled WGS sequence"/>
</dbReference>
<feature type="transmembrane region" description="Helical" evidence="7">
    <location>
        <begin position="27"/>
        <end position="50"/>
    </location>
</feature>
<comment type="subcellular location">
    <subcellularLocation>
        <location evidence="1">Membrane</location>
        <topology evidence="1">Multi-pass membrane protein</topology>
    </subcellularLocation>
</comment>
<feature type="region of interest" description="Disordered" evidence="6">
    <location>
        <begin position="268"/>
        <end position="289"/>
    </location>
</feature>
<feature type="transmembrane region" description="Helical" evidence="7">
    <location>
        <begin position="192"/>
        <end position="212"/>
    </location>
</feature>
<keyword evidence="10" id="KW-1185">Reference proteome</keyword>
<dbReference type="PANTHER" id="PTHR13439">
    <property type="entry name" value="CT120 PROTEIN"/>
    <property type="match status" value="1"/>
</dbReference>
<gene>
    <name evidence="9" type="ORF">HHUSO_G6596</name>
</gene>
<feature type="transmembrane region" description="Helical" evidence="7">
    <location>
        <begin position="102"/>
        <end position="121"/>
    </location>
</feature>
<accession>A0ABR0ZY06</accession>
<organism evidence="9 10">
    <name type="scientific">Huso huso</name>
    <name type="common">Beluga</name>
    <name type="synonym">Acipenser huso</name>
    <dbReference type="NCBI Taxonomy" id="61971"/>
    <lineage>
        <taxon>Eukaryota</taxon>
        <taxon>Metazoa</taxon>
        <taxon>Chordata</taxon>
        <taxon>Craniata</taxon>
        <taxon>Vertebrata</taxon>
        <taxon>Euteleostomi</taxon>
        <taxon>Actinopterygii</taxon>
        <taxon>Chondrostei</taxon>
        <taxon>Acipenseriformes</taxon>
        <taxon>Acipenseridae</taxon>
        <taxon>Huso</taxon>
    </lineage>
</organism>
<sequence>MSSNHESSLTPSMFDVDYFSWNVRYKVIAAGFIFYCAVFLLCHVVSVCFSQTYYSLSAKEKVFWDLAATRAVFGIHSAIAGLWALLVDPVISADKVTTQQNWSWFTLLIATGFFLFENVALHGSNLVFRTFDVPLVIHHFFAFAGFSGAVIWDTIGHYLPMVTLLLEMSTPFTCVSWMLLKAGLAKTVFWNANQWLMIHMFHCRMVLTYHMWWVSWCHWDVIRGNIALPVRVLFFTGLALLTFILNPVWTHKKTMQLLNPVDWNFGNKPAPENGPSAKQDGQLPKKKAE</sequence>
<dbReference type="Pfam" id="PF03798">
    <property type="entry name" value="TRAM_LAG1_CLN8"/>
    <property type="match status" value="1"/>
</dbReference>
<evidence type="ECO:0000256" key="7">
    <source>
        <dbReference type="SAM" id="Phobius"/>
    </source>
</evidence>
<evidence type="ECO:0000256" key="2">
    <source>
        <dbReference type="ARBA" id="ARBA00022692"/>
    </source>
</evidence>
<feature type="transmembrane region" description="Helical" evidence="7">
    <location>
        <begin position="62"/>
        <end position="86"/>
    </location>
</feature>
<dbReference type="SMART" id="SM00724">
    <property type="entry name" value="TLC"/>
    <property type="match status" value="1"/>
</dbReference>
<dbReference type="PROSITE" id="PS50922">
    <property type="entry name" value="TLC"/>
    <property type="match status" value="1"/>
</dbReference>
<protein>
    <submittedName>
        <fullName evidence="9">Protein CLN8</fullName>
    </submittedName>
</protein>
<keyword evidence="4 5" id="KW-0472">Membrane</keyword>
<dbReference type="PANTHER" id="PTHR13439:SF7">
    <property type="entry name" value="PROTEIN CLN8"/>
    <property type="match status" value="1"/>
</dbReference>
<evidence type="ECO:0000256" key="6">
    <source>
        <dbReference type="SAM" id="MobiDB-lite"/>
    </source>
</evidence>
<feature type="domain" description="TLC" evidence="8">
    <location>
        <begin position="62"/>
        <end position="262"/>
    </location>
</feature>
<comment type="caution">
    <text evidence="9">The sequence shown here is derived from an EMBL/GenBank/DDBJ whole genome shotgun (WGS) entry which is preliminary data.</text>
</comment>
<dbReference type="InterPro" id="IPR050846">
    <property type="entry name" value="TLCD"/>
</dbReference>
<evidence type="ECO:0000256" key="4">
    <source>
        <dbReference type="ARBA" id="ARBA00023136"/>
    </source>
</evidence>
<feature type="transmembrane region" description="Helical" evidence="7">
    <location>
        <begin position="232"/>
        <end position="249"/>
    </location>
</feature>
<evidence type="ECO:0000313" key="9">
    <source>
        <dbReference type="EMBL" id="KAK6489708.1"/>
    </source>
</evidence>
<evidence type="ECO:0000313" key="10">
    <source>
        <dbReference type="Proteomes" id="UP001369086"/>
    </source>
</evidence>
<feature type="transmembrane region" description="Helical" evidence="7">
    <location>
        <begin position="133"/>
        <end position="152"/>
    </location>
</feature>
<dbReference type="EMBL" id="JAHFZB010000005">
    <property type="protein sequence ID" value="KAK6489708.1"/>
    <property type="molecule type" value="Genomic_DNA"/>
</dbReference>
<evidence type="ECO:0000256" key="3">
    <source>
        <dbReference type="ARBA" id="ARBA00022989"/>
    </source>
</evidence>
<dbReference type="InterPro" id="IPR006634">
    <property type="entry name" value="TLC-dom"/>
</dbReference>
<keyword evidence="3 7" id="KW-1133">Transmembrane helix</keyword>
<evidence type="ECO:0000256" key="1">
    <source>
        <dbReference type="ARBA" id="ARBA00004141"/>
    </source>
</evidence>
<feature type="transmembrane region" description="Helical" evidence="7">
    <location>
        <begin position="158"/>
        <end position="180"/>
    </location>
</feature>
<name>A0ABR0ZY06_HUSHU</name>
<evidence type="ECO:0000259" key="8">
    <source>
        <dbReference type="PROSITE" id="PS50922"/>
    </source>
</evidence>
<keyword evidence="2 5" id="KW-0812">Transmembrane</keyword>
<evidence type="ECO:0000256" key="5">
    <source>
        <dbReference type="PROSITE-ProRule" id="PRU00205"/>
    </source>
</evidence>
<proteinExistence type="predicted"/>
<reference evidence="9 10" key="1">
    <citation type="submission" date="2021-05" db="EMBL/GenBank/DDBJ databases">
        <authorList>
            <person name="Zahm M."/>
            <person name="Klopp C."/>
            <person name="Cabau C."/>
            <person name="Kuhl H."/>
            <person name="Suciu R."/>
            <person name="Ciorpac M."/>
            <person name="Holostenco D."/>
            <person name="Gessner J."/>
            <person name="Wuertz S."/>
            <person name="Hohne C."/>
            <person name="Stock M."/>
            <person name="Gislard M."/>
            <person name="Lluch J."/>
            <person name="Milhes M."/>
            <person name="Lampietro C."/>
            <person name="Lopez Roques C."/>
            <person name="Donnadieu C."/>
            <person name="Du K."/>
            <person name="Schartl M."/>
            <person name="Guiguen Y."/>
        </authorList>
    </citation>
    <scope>NUCLEOTIDE SEQUENCE [LARGE SCALE GENOMIC DNA]</scope>
    <source>
        <strain evidence="9">Hh-F2</strain>
        <tissue evidence="9">Blood</tissue>
    </source>
</reference>